<evidence type="ECO:0000313" key="3">
    <source>
        <dbReference type="EMBL" id="KAG5619199.1"/>
    </source>
</evidence>
<dbReference type="PANTHER" id="PTHR12891:SF0">
    <property type="entry name" value="MMS19 NUCLEOTIDE EXCISION REPAIR PROTEIN HOMOLOG"/>
    <property type="match status" value="1"/>
</dbReference>
<feature type="transmembrane region" description="Helical" evidence="2">
    <location>
        <begin position="20"/>
        <end position="39"/>
    </location>
</feature>
<dbReference type="PANTHER" id="PTHR12891">
    <property type="entry name" value="DNA REPAIR/TRANSCRIPTION PROTEIN MET18/MMS19"/>
    <property type="match status" value="1"/>
</dbReference>
<dbReference type="InterPro" id="IPR016024">
    <property type="entry name" value="ARM-type_fold"/>
</dbReference>
<dbReference type="Gene3D" id="1.25.10.10">
    <property type="entry name" value="Leucine-rich Repeat Variant"/>
    <property type="match status" value="1"/>
</dbReference>
<proteinExistence type="inferred from homology"/>
<dbReference type="InterPro" id="IPR039920">
    <property type="entry name" value="MMS19"/>
</dbReference>
<comment type="subcellular location">
    <subcellularLocation>
        <location evidence="1">Nucleus</location>
    </subcellularLocation>
</comment>
<reference evidence="3 4" key="1">
    <citation type="submission" date="2020-09" db="EMBL/GenBank/DDBJ databases">
        <title>De no assembly of potato wild relative species, Solanum commersonii.</title>
        <authorList>
            <person name="Cho K."/>
        </authorList>
    </citation>
    <scope>NUCLEOTIDE SEQUENCE [LARGE SCALE GENOMIC DNA]</scope>
    <source>
        <strain evidence="3">LZ3.2</strain>
        <tissue evidence="3">Leaf</tissue>
    </source>
</reference>
<keyword evidence="4" id="KW-1185">Reference proteome</keyword>
<sequence length="349" mass="39914">MQNAQLKSKRRSRMKIPSLLVMSHFVYLYTLVLLVYGLFRLDFQIKSYRDFRCFLYQAFSHLVSETPLVAVVGDAKKVLPVLMDCFLILSKDISHKEIIYSVLIVLSGILTDKNGKECLLISLRISFISEKFIAIACANNVLIDSYGFSYLLYLAYFYVFIFKVALRRRKQLAFGSYLNNLEELHRLPTLYLLKIFICDARRQEAIIENAPMVIRRLIELTSYPYVMVIRETAIQCLGAMSELPHARIYPMRTQVLQAITKALDDPKRVVRLEAVKCRLAWIAWISRLATTFICCILANGGVRHGLSISIWGSDLQRRGGRPRVFGSCSSINVLANGTSTQPTNHIRLV</sequence>
<keyword evidence="2" id="KW-1133">Transmembrane helix</keyword>
<dbReference type="EMBL" id="JACXVP010000003">
    <property type="protein sequence ID" value="KAG5619199.1"/>
    <property type="molecule type" value="Genomic_DNA"/>
</dbReference>
<name>A0A9J6A533_SOLCO</name>
<dbReference type="InterPro" id="IPR011989">
    <property type="entry name" value="ARM-like"/>
</dbReference>
<evidence type="ECO:0000313" key="4">
    <source>
        <dbReference type="Proteomes" id="UP000824120"/>
    </source>
</evidence>
<dbReference type="Proteomes" id="UP000824120">
    <property type="component" value="Chromosome 3"/>
</dbReference>
<dbReference type="SUPFAM" id="SSF48371">
    <property type="entry name" value="ARM repeat"/>
    <property type="match status" value="1"/>
</dbReference>
<dbReference type="OrthoDB" id="342900at2759"/>
<protein>
    <recommendedName>
        <fullName evidence="1">MMS19 nucleotide excision repair protein</fullName>
    </recommendedName>
</protein>
<keyword evidence="1" id="KW-0539">Nucleus</keyword>
<organism evidence="3 4">
    <name type="scientific">Solanum commersonii</name>
    <name type="common">Commerson's wild potato</name>
    <name type="synonym">Commerson's nightshade</name>
    <dbReference type="NCBI Taxonomy" id="4109"/>
    <lineage>
        <taxon>Eukaryota</taxon>
        <taxon>Viridiplantae</taxon>
        <taxon>Streptophyta</taxon>
        <taxon>Embryophyta</taxon>
        <taxon>Tracheophyta</taxon>
        <taxon>Spermatophyta</taxon>
        <taxon>Magnoliopsida</taxon>
        <taxon>eudicotyledons</taxon>
        <taxon>Gunneridae</taxon>
        <taxon>Pentapetalae</taxon>
        <taxon>asterids</taxon>
        <taxon>lamiids</taxon>
        <taxon>Solanales</taxon>
        <taxon>Solanaceae</taxon>
        <taxon>Solanoideae</taxon>
        <taxon>Solaneae</taxon>
        <taxon>Solanum</taxon>
    </lineage>
</organism>
<comment type="similarity">
    <text evidence="1">Belongs to the MET18/MMS19 family.</text>
</comment>
<dbReference type="GO" id="GO:0016226">
    <property type="term" value="P:iron-sulfur cluster assembly"/>
    <property type="evidence" value="ECO:0007669"/>
    <property type="project" value="UniProtKB-UniRule"/>
</dbReference>
<keyword evidence="1" id="KW-0234">DNA repair</keyword>
<evidence type="ECO:0000256" key="2">
    <source>
        <dbReference type="SAM" id="Phobius"/>
    </source>
</evidence>
<dbReference type="GO" id="GO:0097361">
    <property type="term" value="C:cytosolic [4Fe-4S] assembly targeting complex"/>
    <property type="evidence" value="ECO:0007669"/>
    <property type="project" value="UniProtKB-UniRule"/>
</dbReference>
<keyword evidence="1" id="KW-0227">DNA damage</keyword>
<comment type="caution">
    <text evidence="3">The sequence shown here is derived from an EMBL/GenBank/DDBJ whole genome shotgun (WGS) entry which is preliminary data.</text>
</comment>
<evidence type="ECO:0000256" key="1">
    <source>
        <dbReference type="RuleBase" id="RU367072"/>
    </source>
</evidence>
<accession>A0A9J6A533</accession>
<feature type="transmembrane region" description="Helical" evidence="2">
    <location>
        <begin position="148"/>
        <end position="166"/>
    </location>
</feature>
<dbReference type="GO" id="GO:0051604">
    <property type="term" value="P:protein maturation"/>
    <property type="evidence" value="ECO:0007669"/>
    <property type="project" value="UniProtKB-UniRule"/>
</dbReference>
<dbReference type="GO" id="GO:0005634">
    <property type="term" value="C:nucleus"/>
    <property type="evidence" value="ECO:0007669"/>
    <property type="project" value="UniProtKB-SubCell"/>
</dbReference>
<gene>
    <name evidence="3" type="ORF">H5410_019023</name>
</gene>
<keyword evidence="2" id="KW-0472">Membrane</keyword>
<dbReference type="AlphaFoldDB" id="A0A9J6A533"/>
<dbReference type="GO" id="GO:0006281">
    <property type="term" value="P:DNA repair"/>
    <property type="evidence" value="ECO:0007669"/>
    <property type="project" value="UniProtKB-UniRule"/>
</dbReference>
<keyword evidence="2" id="KW-0812">Transmembrane</keyword>
<comment type="function">
    <text evidence="1">Key component of the cytosolic iron-sulfur protein assembly (CIA) complex, a multiprotein complex that mediates the incorporation of iron-sulfur cluster into apoproteins specifically involved in DNA metabolism and genomic integrity. In the CIA complex, MMS19 acts as an adapter between early-acting CIA components and a subset of cellular target iron-sulfur proteins.</text>
</comment>